<dbReference type="AlphaFoldDB" id="A0AAU6PHQ2"/>
<evidence type="ECO:0008006" key="3">
    <source>
        <dbReference type="Google" id="ProtNLM"/>
    </source>
</evidence>
<sequence length="43" mass="5295">MNLHDLKDLLQFMVDTPELTNWVRIILFIALIYVLSLFFKWRK</sequence>
<accession>A0AAU6PHQ2</accession>
<keyword evidence="1" id="KW-1133">Transmembrane helix</keyword>
<protein>
    <recommendedName>
        <fullName evidence="3">Mechanosensitive ion channel protein MscS</fullName>
    </recommendedName>
</protein>
<feature type="transmembrane region" description="Helical" evidence="1">
    <location>
        <begin position="20"/>
        <end position="39"/>
    </location>
</feature>
<dbReference type="EMBL" id="CP138327">
    <property type="protein sequence ID" value="WXU00550.1"/>
    <property type="molecule type" value="Genomic_DNA"/>
</dbReference>
<reference evidence="2" key="1">
    <citation type="submission" date="2023-10" db="EMBL/GenBank/DDBJ databases">
        <title>The first scallop-associated chemosynthetic bacterial symbiont.</title>
        <authorList>
            <person name="Lin Y.-T."/>
            <person name="Sun J."/>
            <person name="Ip J.C.-H."/>
            <person name="He X."/>
            <person name="Gao Z.-M."/>
            <person name="Perez M."/>
            <person name="Xu T."/>
            <person name="Qian P.-Y."/>
            <person name="Qiu J.-W."/>
        </authorList>
    </citation>
    <scope>NUCLEOTIDE SEQUENCE</scope>
    <source>
        <strain evidence="2">Gill1</strain>
    </source>
</reference>
<organism evidence="2">
    <name type="scientific">Catillopecten margaritatus gill symbiont</name>
    <dbReference type="NCBI Taxonomy" id="3083288"/>
    <lineage>
        <taxon>Bacteria</taxon>
        <taxon>Pseudomonadati</taxon>
        <taxon>Pseudomonadota</taxon>
        <taxon>Gammaproteobacteria</taxon>
        <taxon>sulfur-oxidizing symbionts</taxon>
    </lineage>
</organism>
<keyword evidence="1" id="KW-0472">Membrane</keyword>
<evidence type="ECO:0000256" key="1">
    <source>
        <dbReference type="SAM" id="Phobius"/>
    </source>
</evidence>
<gene>
    <name evidence="2" type="ORF">Ctma_1275</name>
</gene>
<keyword evidence="1" id="KW-0812">Transmembrane</keyword>
<proteinExistence type="predicted"/>
<evidence type="ECO:0000313" key="2">
    <source>
        <dbReference type="EMBL" id="WXU00550.1"/>
    </source>
</evidence>
<name>A0AAU6PHQ2_9GAMM</name>